<dbReference type="EMBL" id="CP000828">
    <property type="protein sequence ID" value="ABW27097.1"/>
    <property type="molecule type" value="Genomic_DNA"/>
</dbReference>
<evidence type="ECO:0000256" key="1">
    <source>
        <dbReference type="SAM" id="SignalP"/>
    </source>
</evidence>
<feature type="signal peptide" evidence="1">
    <location>
        <begin position="1"/>
        <end position="24"/>
    </location>
</feature>
<reference evidence="2 3" key="1">
    <citation type="journal article" date="2008" name="Proc. Natl. Acad. Sci. U.S.A.">
        <title>Niche adaptation and genome expansion in the chlorophyll d-producing cyanobacterium Acaryochloris marina.</title>
        <authorList>
            <person name="Swingley W.D."/>
            <person name="Chen M."/>
            <person name="Cheung P.C."/>
            <person name="Conrad A.L."/>
            <person name="Dejesa L.C."/>
            <person name="Hao J."/>
            <person name="Honchak B.M."/>
            <person name="Karbach L.E."/>
            <person name="Kurdoglu A."/>
            <person name="Lahiri S."/>
            <person name="Mastrian S.D."/>
            <person name="Miyashita H."/>
            <person name="Page L."/>
            <person name="Ramakrishna P."/>
            <person name="Satoh S."/>
            <person name="Sattley W.M."/>
            <person name="Shimada Y."/>
            <person name="Taylor H.L."/>
            <person name="Tomo T."/>
            <person name="Tsuchiya T."/>
            <person name="Wang Z.T."/>
            <person name="Raymond J."/>
            <person name="Mimuro M."/>
            <person name="Blankenship R.E."/>
            <person name="Touchman J.W."/>
        </authorList>
    </citation>
    <scope>NUCLEOTIDE SEQUENCE [LARGE SCALE GENOMIC DNA]</scope>
    <source>
        <strain evidence="3">MBIC 11017</strain>
    </source>
</reference>
<dbReference type="KEGG" id="amr:AM1_2082"/>
<organism evidence="2 3">
    <name type="scientific">Acaryochloris marina (strain MBIC 11017)</name>
    <dbReference type="NCBI Taxonomy" id="329726"/>
    <lineage>
        <taxon>Bacteria</taxon>
        <taxon>Bacillati</taxon>
        <taxon>Cyanobacteriota</taxon>
        <taxon>Cyanophyceae</taxon>
        <taxon>Acaryochloridales</taxon>
        <taxon>Acaryochloridaceae</taxon>
        <taxon>Acaryochloris</taxon>
    </lineage>
</organism>
<dbReference type="AlphaFoldDB" id="B0BYT1"/>
<protein>
    <recommendedName>
        <fullName evidence="4">Outer membrane protein</fullName>
    </recommendedName>
</protein>
<dbReference type="STRING" id="329726.AM1_2082"/>
<dbReference type="Proteomes" id="UP000000268">
    <property type="component" value="Chromosome"/>
</dbReference>
<accession>B0BYT1</accession>
<dbReference type="InterPro" id="IPR052022">
    <property type="entry name" value="26kDa_periplasmic_antigen"/>
</dbReference>
<gene>
    <name evidence="2" type="ordered locus">AM1_2082</name>
</gene>
<keyword evidence="1" id="KW-0732">Signal</keyword>
<keyword evidence="3" id="KW-1185">Reference proteome</keyword>
<dbReference type="PANTHER" id="PTHR34387">
    <property type="entry name" value="SLR1258 PROTEIN"/>
    <property type="match status" value="1"/>
</dbReference>
<dbReference type="InterPro" id="IPR007497">
    <property type="entry name" value="SIMPL/DUF541"/>
</dbReference>
<dbReference type="GO" id="GO:0006974">
    <property type="term" value="P:DNA damage response"/>
    <property type="evidence" value="ECO:0007669"/>
    <property type="project" value="TreeGrafter"/>
</dbReference>
<feature type="chain" id="PRO_5002748196" description="Outer membrane protein" evidence="1">
    <location>
        <begin position="25"/>
        <end position="241"/>
    </location>
</feature>
<sequence length="241" mass="25223">MKHVACSGLLGITMLLGLSGPIYAQPQLPTISERQYRVLSVTGKGAENIQTTEAQVRLGVEVQGRTAEAVQQQVASRSAAVVSLLKSRKVDKLETTGINLSPNYSSNNGQRRLVGYRGSNVVSFRVGIESAGALMDDAVKAGASRIDSVSFVAAEDAIATAQKQALAKATQDAQAQARAVLTALNLSAKDVISIQINGANAPVPPPVPFQATTVFRGEAASTPVVGGEQTVRASVTLHIRY</sequence>
<evidence type="ECO:0000313" key="3">
    <source>
        <dbReference type="Proteomes" id="UP000000268"/>
    </source>
</evidence>
<dbReference type="Pfam" id="PF04402">
    <property type="entry name" value="SIMPL"/>
    <property type="match status" value="1"/>
</dbReference>
<dbReference type="eggNOG" id="COG2968">
    <property type="taxonomic scope" value="Bacteria"/>
</dbReference>
<dbReference type="HOGENOM" id="CLU_080344_0_0_3"/>
<dbReference type="PANTHER" id="PTHR34387:SF1">
    <property type="entry name" value="PERIPLASMIC IMMUNOGENIC PROTEIN"/>
    <property type="match status" value="1"/>
</dbReference>
<evidence type="ECO:0008006" key="4">
    <source>
        <dbReference type="Google" id="ProtNLM"/>
    </source>
</evidence>
<evidence type="ECO:0000313" key="2">
    <source>
        <dbReference type="EMBL" id="ABW27097.1"/>
    </source>
</evidence>
<dbReference type="RefSeq" id="WP_012162586.1">
    <property type="nucleotide sequence ID" value="NC_009925.1"/>
</dbReference>
<name>B0BYT1_ACAM1</name>
<proteinExistence type="predicted"/>
<dbReference type="Gene3D" id="3.30.70.2970">
    <property type="entry name" value="Protein of unknown function (DUF541), domain 2"/>
    <property type="match status" value="1"/>
</dbReference>
<dbReference type="Gene3D" id="3.30.110.170">
    <property type="entry name" value="Protein of unknown function (DUF541), domain 1"/>
    <property type="match status" value="1"/>
</dbReference>